<organism evidence="1 2">
    <name type="scientific">Cryptolaemus montrouzieri</name>
    <dbReference type="NCBI Taxonomy" id="559131"/>
    <lineage>
        <taxon>Eukaryota</taxon>
        <taxon>Metazoa</taxon>
        <taxon>Ecdysozoa</taxon>
        <taxon>Arthropoda</taxon>
        <taxon>Hexapoda</taxon>
        <taxon>Insecta</taxon>
        <taxon>Pterygota</taxon>
        <taxon>Neoptera</taxon>
        <taxon>Endopterygota</taxon>
        <taxon>Coleoptera</taxon>
        <taxon>Polyphaga</taxon>
        <taxon>Cucujiformia</taxon>
        <taxon>Coccinelloidea</taxon>
        <taxon>Coccinellidae</taxon>
        <taxon>Scymninae</taxon>
        <taxon>Scymnini</taxon>
        <taxon>Cryptolaemus</taxon>
    </lineage>
</organism>
<evidence type="ECO:0000313" key="2">
    <source>
        <dbReference type="Proteomes" id="UP001516400"/>
    </source>
</evidence>
<comment type="caution">
    <text evidence="1">The sequence shown here is derived from an EMBL/GenBank/DDBJ whole genome shotgun (WGS) entry which is preliminary data.</text>
</comment>
<gene>
    <name evidence="1" type="ORF">HHI36_009746</name>
</gene>
<proteinExistence type="predicted"/>
<dbReference type="AlphaFoldDB" id="A0ABD2MHD4"/>
<evidence type="ECO:0000313" key="1">
    <source>
        <dbReference type="EMBL" id="KAL3265541.1"/>
    </source>
</evidence>
<sequence length="73" mass="8656">MVLQESGALRQYLTEDEFSYQNYRNWATKKNLNIDMWPKQHIFSCHGLSINLLLTKEEIDEDLALLWAARPED</sequence>
<protein>
    <submittedName>
        <fullName evidence="1">Uncharacterized protein</fullName>
    </submittedName>
</protein>
<keyword evidence="2" id="KW-1185">Reference proteome</keyword>
<name>A0ABD2MHD4_9CUCU</name>
<dbReference type="Proteomes" id="UP001516400">
    <property type="component" value="Unassembled WGS sequence"/>
</dbReference>
<accession>A0ABD2MHD4</accession>
<reference evidence="1 2" key="1">
    <citation type="journal article" date="2021" name="BMC Biol.">
        <title>Horizontally acquired antibacterial genes associated with adaptive radiation of ladybird beetles.</title>
        <authorList>
            <person name="Li H.S."/>
            <person name="Tang X.F."/>
            <person name="Huang Y.H."/>
            <person name="Xu Z.Y."/>
            <person name="Chen M.L."/>
            <person name="Du X.Y."/>
            <person name="Qiu B.Y."/>
            <person name="Chen P.T."/>
            <person name="Zhang W."/>
            <person name="Slipinski A."/>
            <person name="Escalona H.E."/>
            <person name="Waterhouse R.M."/>
            <person name="Zwick A."/>
            <person name="Pang H."/>
        </authorList>
    </citation>
    <scope>NUCLEOTIDE SEQUENCE [LARGE SCALE GENOMIC DNA]</scope>
    <source>
        <strain evidence="1">SYSU2018</strain>
    </source>
</reference>
<dbReference type="EMBL" id="JABFTP020000001">
    <property type="protein sequence ID" value="KAL3265541.1"/>
    <property type="molecule type" value="Genomic_DNA"/>
</dbReference>